<dbReference type="InterPro" id="IPR011333">
    <property type="entry name" value="SKP1/BTB/POZ_sf"/>
</dbReference>
<dbReference type="SMART" id="SM00225">
    <property type="entry name" value="BTB"/>
    <property type="match status" value="1"/>
</dbReference>
<protein>
    <recommendedName>
        <fullName evidence="3">BTB domain-containing protein</fullName>
    </recommendedName>
</protein>
<evidence type="ECO:0000259" key="3">
    <source>
        <dbReference type="PROSITE" id="PS50097"/>
    </source>
</evidence>
<dbReference type="CDD" id="cd14733">
    <property type="entry name" value="BACK"/>
    <property type="match status" value="1"/>
</dbReference>
<dbReference type="Gene3D" id="2.120.10.80">
    <property type="entry name" value="Kelch-type beta propeller"/>
    <property type="match status" value="2"/>
</dbReference>
<proteinExistence type="predicted"/>
<dbReference type="EMBL" id="HBFS01023427">
    <property type="protein sequence ID" value="CAD8922415.1"/>
    <property type="molecule type" value="Transcribed_RNA"/>
</dbReference>
<dbReference type="SUPFAM" id="SSF54695">
    <property type="entry name" value="POZ domain"/>
    <property type="match status" value="1"/>
</dbReference>
<organism evidence="4">
    <name type="scientific">Bicosoecida sp. CB-2014</name>
    <dbReference type="NCBI Taxonomy" id="1486930"/>
    <lineage>
        <taxon>Eukaryota</taxon>
        <taxon>Sar</taxon>
        <taxon>Stramenopiles</taxon>
        <taxon>Bigyra</taxon>
        <taxon>Opalozoa</taxon>
        <taxon>Bicosoecida</taxon>
    </lineage>
</organism>
<dbReference type="Pfam" id="PF00651">
    <property type="entry name" value="BTB"/>
    <property type="match status" value="1"/>
</dbReference>
<feature type="domain" description="BTB" evidence="3">
    <location>
        <begin position="335"/>
        <end position="398"/>
    </location>
</feature>
<dbReference type="AlphaFoldDB" id="A0A7S1CN69"/>
<evidence type="ECO:0000313" key="4">
    <source>
        <dbReference type="EMBL" id="CAD8922415.1"/>
    </source>
</evidence>
<dbReference type="Pfam" id="PF01344">
    <property type="entry name" value="Kelch_1"/>
    <property type="match status" value="2"/>
</dbReference>
<evidence type="ECO:0000256" key="2">
    <source>
        <dbReference type="ARBA" id="ARBA00022737"/>
    </source>
</evidence>
<accession>A0A7S1CN69</accession>
<dbReference type="Gene3D" id="3.30.710.10">
    <property type="entry name" value="Potassium Channel Kv1.1, Chain A"/>
    <property type="match status" value="1"/>
</dbReference>
<dbReference type="InterPro" id="IPR015915">
    <property type="entry name" value="Kelch-typ_b-propeller"/>
</dbReference>
<reference evidence="4" key="1">
    <citation type="submission" date="2021-01" db="EMBL/GenBank/DDBJ databases">
        <authorList>
            <person name="Corre E."/>
            <person name="Pelletier E."/>
            <person name="Niang G."/>
            <person name="Scheremetjew M."/>
            <person name="Finn R."/>
            <person name="Kale V."/>
            <person name="Holt S."/>
            <person name="Cochrane G."/>
            <person name="Meng A."/>
            <person name="Brown T."/>
            <person name="Cohen L."/>
        </authorList>
    </citation>
    <scope>NUCLEOTIDE SEQUENCE</scope>
    <source>
        <strain evidence="4">Ms1</strain>
    </source>
</reference>
<keyword evidence="1" id="KW-0880">Kelch repeat</keyword>
<dbReference type="InterPro" id="IPR000210">
    <property type="entry name" value="BTB/POZ_dom"/>
</dbReference>
<dbReference type="SMART" id="SM00612">
    <property type="entry name" value="Kelch"/>
    <property type="match status" value="4"/>
</dbReference>
<dbReference type="InterPro" id="IPR006652">
    <property type="entry name" value="Kelch_1"/>
</dbReference>
<dbReference type="PANTHER" id="PTHR23244:SF471">
    <property type="entry name" value="GUANINE NUCLEOTIDE-BINDING PROTEIN SUBUNIT BETA 1-RELATED"/>
    <property type="match status" value="1"/>
</dbReference>
<gene>
    <name evidence="4" type="ORF">BSP0115_LOCUS15678</name>
</gene>
<dbReference type="PANTHER" id="PTHR23244">
    <property type="entry name" value="KELCH REPEAT DOMAIN"/>
    <property type="match status" value="1"/>
</dbReference>
<sequence length="498" mass="55078">MAWYAPEMRSVTGAENMPGPRAAHSCNLVGNKLYVFGGWNGKKGLNDLHVLDVEKMEWDSPPVSGTPPTTRNNHATFVVGARLYVHGGHDGNNWLADLHVLDTDRSEWSKPAVAGTPPSRRACHTTTLLARKVYMFGGYDGSKCFNDLDVLDIDTMTWIQPRVTGVLPQARNAQTVTVVGTKLFLFGGHSGNKHLRDLNVLDTESYSWTQPEVKGVTPPGLRGHTANLIGQKIFLFGGYDGRGRSNDLFLLDTESMMWEHPAVTETTPAGRQRHTACVVGNKKLFVLGGFDGFRWLTDLHVLDVGKLEESAITNAAVTSLLSNLRRLLNNSTLFPDVTFVVDGRPIYAHRALLAVRSEHFHAMFTSGMKESREREITIPDWGYTTFLCMLEFLYTGSVRDLGAEVALELMGLADHSALDGLKALCESTLVHSVDAENVCTLFSAAHRTHAADLKRFCLDYIFKHFETVKAFDELSTEPALLLEVTKESISRSSGREGR</sequence>
<dbReference type="PROSITE" id="PS50097">
    <property type="entry name" value="BTB"/>
    <property type="match status" value="1"/>
</dbReference>
<dbReference type="SUPFAM" id="SSF117281">
    <property type="entry name" value="Kelch motif"/>
    <property type="match status" value="2"/>
</dbReference>
<evidence type="ECO:0000256" key="1">
    <source>
        <dbReference type="ARBA" id="ARBA00022441"/>
    </source>
</evidence>
<dbReference type="Pfam" id="PF24681">
    <property type="entry name" value="Kelch_KLHDC2_KLHL20_DRC7"/>
    <property type="match status" value="1"/>
</dbReference>
<keyword evidence="2" id="KW-0677">Repeat</keyword>
<name>A0A7S1CN69_9STRA</name>